<comment type="function">
    <text evidence="9">Acts as one of several non-catalytic accessory components of the cytoplasmic dynein complex that are thought to be involved in linking dynein to cargos and to adapter proteins that regulate dynein function. Cytoplasmic dynein acts as a motor for the intracellular retrograde motility of vesicles and organelles along microtubules. May play a role in changing or maintaining the spatial distribution of cytoskeletal structures.</text>
</comment>
<feature type="compositionally biased region" description="Polar residues" evidence="10">
    <location>
        <begin position="16"/>
        <end position="25"/>
    </location>
</feature>
<dbReference type="GO" id="GO:0005874">
    <property type="term" value="C:microtubule"/>
    <property type="evidence" value="ECO:0007669"/>
    <property type="project" value="UniProtKB-KW"/>
</dbReference>
<accession>A0A2T3AVP3</accession>
<comment type="function">
    <text evidence="8">Acts as one of several non-catalytic accessory components of the cytoplasmic dynein complex that are thought to be involved in linking dynein to cargos and to adapter proteins that regulate dynein function. Cytoplasmic dynein 1 acts as a motor for the intracellular retrograde motility of vesicles and organelles along microtubules. May play a role in changing or maintaining the spatial distribution of cytoskeletal structures. Also a component of the nuclear pore complex.</text>
</comment>
<dbReference type="PANTHER" id="PTHR11886">
    <property type="entry name" value="DYNEIN LIGHT CHAIN"/>
    <property type="match status" value="1"/>
</dbReference>
<evidence type="ECO:0000256" key="1">
    <source>
        <dbReference type="ARBA" id="ARBA00004245"/>
    </source>
</evidence>
<proteinExistence type="inferred from homology"/>
<evidence type="ECO:0000313" key="11">
    <source>
        <dbReference type="EMBL" id="PSS12724.1"/>
    </source>
</evidence>
<dbReference type="SMART" id="SM01375">
    <property type="entry name" value="Dynein_light"/>
    <property type="match status" value="1"/>
</dbReference>
<sequence length="121" mass="13950">MSSEKLADSKDKLKTEMNSMDTTMNAEKPADSKEKLEAQIKSADMTEDMQQEAIDVAQEGISKFSIEKDIAQYIKKTFDERKGPTWHCIVGRNFGSFITHETKHFIYFYLGHYAILLFKTQ</sequence>
<feature type="compositionally biased region" description="Basic and acidic residues" evidence="10">
    <location>
        <begin position="1"/>
        <end position="15"/>
    </location>
</feature>
<dbReference type="PANTHER" id="PTHR11886:SF35">
    <property type="entry name" value="DYNEIN LIGHT CHAIN"/>
    <property type="match status" value="1"/>
</dbReference>
<dbReference type="InterPro" id="IPR001372">
    <property type="entry name" value="Dynein_light_chain_typ-1/2"/>
</dbReference>
<dbReference type="GeneID" id="36577470"/>
<dbReference type="GO" id="GO:0043935">
    <property type="term" value="P:sexual sporulation resulting in formation of a cellular spore"/>
    <property type="evidence" value="ECO:0007669"/>
    <property type="project" value="UniProtKB-ARBA"/>
</dbReference>
<evidence type="ECO:0000256" key="2">
    <source>
        <dbReference type="ARBA" id="ARBA00010156"/>
    </source>
</evidence>
<keyword evidence="3 9" id="KW-0963">Cytoplasm</keyword>
<dbReference type="STRING" id="857342.A0A2T3AVP3"/>
<evidence type="ECO:0000256" key="4">
    <source>
        <dbReference type="ARBA" id="ARBA00022701"/>
    </source>
</evidence>
<evidence type="ECO:0000256" key="5">
    <source>
        <dbReference type="ARBA" id="ARBA00023017"/>
    </source>
</evidence>
<evidence type="ECO:0000313" key="12">
    <source>
        <dbReference type="Proteomes" id="UP000241818"/>
    </source>
</evidence>
<keyword evidence="9" id="KW-0813">Transport</keyword>
<organism evidence="11 12">
    <name type="scientific">Amorphotheca resinae ATCC 22711</name>
    <dbReference type="NCBI Taxonomy" id="857342"/>
    <lineage>
        <taxon>Eukaryota</taxon>
        <taxon>Fungi</taxon>
        <taxon>Dikarya</taxon>
        <taxon>Ascomycota</taxon>
        <taxon>Pezizomycotina</taxon>
        <taxon>Leotiomycetes</taxon>
        <taxon>Helotiales</taxon>
        <taxon>Amorphothecaceae</taxon>
        <taxon>Amorphotheca</taxon>
    </lineage>
</organism>
<comment type="subunit">
    <text evidence="9">Cytoplasmic dynein consists of two catalytic heavy chains (HCs) and a number of non-catalytic subunits which present intermediate chains (ICs), light intermediate chains (LICs) and light chains (LCs).</text>
</comment>
<keyword evidence="7 9" id="KW-0206">Cytoskeleton</keyword>
<evidence type="ECO:0000256" key="9">
    <source>
        <dbReference type="RuleBase" id="RU365010"/>
    </source>
</evidence>
<feature type="region of interest" description="Disordered" evidence="10">
    <location>
        <begin position="1"/>
        <end position="35"/>
    </location>
</feature>
<dbReference type="GO" id="GO:0030473">
    <property type="term" value="P:nuclear migration along microtubule"/>
    <property type="evidence" value="ECO:0007669"/>
    <property type="project" value="UniProtKB-ARBA"/>
</dbReference>
<dbReference type="OrthoDB" id="10033309at2759"/>
<dbReference type="EMBL" id="KZ679015">
    <property type="protein sequence ID" value="PSS12724.1"/>
    <property type="molecule type" value="Genomic_DNA"/>
</dbReference>
<reference evidence="11 12" key="1">
    <citation type="journal article" date="2018" name="New Phytol.">
        <title>Comparative genomics and transcriptomics depict ericoid mycorrhizal fungi as versatile saprotrophs and plant mutualists.</title>
        <authorList>
            <person name="Martino E."/>
            <person name="Morin E."/>
            <person name="Grelet G.A."/>
            <person name="Kuo A."/>
            <person name="Kohler A."/>
            <person name="Daghino S."/>
            <person name="Barry K.W."/>
            <person name="Cichocki N."/>
            <person name="Clum A."/>
            <person name="Dockter R.B."/>
            <person name="Hainaut M."/>
            <person name="Kuo R.C."/>
            <person name="LaButti K."/>
            <person name="Lindahl B.D."/>
            <person name="Lindquist E.A."/>
            <person name="Lipzen A."/>
            <person name="Khouja H.R."/>
            <person name="Magnuson J."/>
            <person name="Murat C."/>
            <person name="Ohm R.A."/>
            <person name="Singer S.W."/>
            <person name="Spatafora J.W."/>
            <person name="Wang M."/>
            <person name="Veneault-Fourrey C."/>
            <person name="Henrissat B."/>
            <person name="Grigoriev I.V."/>
            <person name="Martin F.M."/>
            <person name="Perotto S."/>
        </authorList>
    </citation>
    <scope>NUCLEOTIDE SEQUENCE [LARGE SCALE GENOMIC DNA]</scope>
    <source>
        <strain evidence="11 12">ATCC 22711</strain>
    </source>
</reference>
<dbReference type="InParanoid" id="A0A2T3AVP3"/>
<evidence type="ECO:0000256" key="7">
    <source>
        <dbReference type="ARBA" id="ARBA00023212"/>
    </source>
</evidence>
<keyword evidence="6 9" id="KW-0505">Motor protein</keyword>
<dbReference type="SUPFAM" id="SSF54648">
    <property type="entry name" value="DLC"/>
    <property type="match status" value="1"/>
</dbReference>
<gene>
    <name evidence="11" type="ORF">M430DRAFT_68925</name>
</gene>
<protein>
    <recommendedName>
        <fullName evidence="9">Dynein light chain</fullName>
    </recommendedName>
</protein>
<dbReference type="InterPro" id="IPR037177">
    <property type="entry name" value="DLC_sf"/>
</dbReference>
<dbReference type="Gene3D" id="3.30.740.10">
    <property type="entry name" value="Protein Inhibitor Of Neuronal Nitric Oxide Synthase"/>
    <property type="match status" value="1"/>
</dbReference>
<dbReference type="RefSeq" id="XP_024718722.1">
    <property type="nucleotide sequence ID" value="XM_024869389.1"/>
</dbReference>
<dbReference type="GO" id="GO:0045505">
    <property type="term" value="F:dynein intermediate chain binding"/>
    <property type="evidence" value="ECO:0007669"/>
    <property type="project" value="TreeGrafter"/>
</dbReference>
<dbReference type="Proteomes" id="UP000241818">
    <property type="component" value="Unassembled WGS sequence"/>
</dbReference>
<dbReference type="GO" id="GO:0005868">
    <property type="term" value="C:cytoplasmic dynein complex"/>
    <property type="evidence" value="ECO:0007669"/>
    <property type="project" value="TreeGrafter"/>
</dbReference>
<comment type="subcellular location">
    <subcellularLocation>
        <location evidence="1 9">Cytoplasm</location>
        <location evidence="1 9">Cytoskeleton</location>
    </subcellularLocation>
</comment>
<dbReference type="Pfam" id="PF01221">
    <property type="entry name" value="Dynein_light"/>
    <property type="match status" value="1"/>
</dbReference>
<dbReference type="FunCoup" id="A0A2T3AVP3">
    <property type="interactions" value="647"/>
</dbReference>
<evidence type="ECO:0000256" key="10">
    <source>
        <dbReference type="SAM" id="MobiDB-lite"/>
    </source>
</evidence>
<keyword evidence="4 9" id="KW-0493">Microtubule</keyword>
<dbReference type="CDD" id="cd21452">
    <property type="entry name" value="DLC-like_DYNLL1_DYNLL2"/>
    <property type="match status" value="1"/>
</dbReference>
<keyword evidence="5 9" id="KW-0243">Dynein</keyword>
<comment type="similarity">
    <text evidence="2 9">Belongs to the dynein light chain family.</text>
</comment>
<evidence type="ECO:0000256" key="8">
    <source>
        <dbReference type="ARBA" id="ARBA00055833"/>
    </source>
</evidence>
<keyword evidence="12" id="KW-1185">Reference proteome</keyword>
<evidence type="ECO:0000256" key="3">
    <source>
        <dbReference type="ARBA" id="ARBA00022490"/>
    </source>
</evidence>
<name>A0A2T3AVP3_AMORE</name>
<dbReference type="AlphaFoldDB" id="A0A2T3AVP3"/>
<dbReference type="GO" id="GO:0048468">
    <property type="term" value="P:cell development"/>
    <property type="evidence" value="ECO:0007669"/>
    <property type="project" value="UniProtKB-ARBA"/>
</dbReference>
<evidence type="ECO:0000256" key="6">
    <source>
        <dbReference type="ARBA" id="ARBA00023175"/>
    </source>
</evidence>
<dbReference type="FunFam" id="3.30.740.10:FF:000001">
    <property type="entry name" value="Dynein light chain"/>
    <property type="match status" value="1"/>
</dbReference>